<feature type="domain" description="HRDC" evidence="17">
    <location>
        <begin position="543"/>
        <end position="620"/>
    </location>
</feature>
<evidence type="ECO:0000259" key="17">
    <source>
        <dbReference type="PROSITE" id="PS50967"/>
    </source>
</evidence>
<dbReference type="Pfam" id="PF00271">
    <property type="entry name" value="Helicase_C"/>
    <property type="match status" value="1"/>
</dbReference>
<keyword evidence="11" id="KW-0238">DNA-binding</keyword>
<dbReference type="NCBIfam" id="TIGR01389">
    <property type="entry name" value="recQ"/>
    <property type="match status" value="1"/>
</dbReference>
<evidence type="ECO:0000256" key="5">
    <source>
        <dbReference type="ARBA" id="ARBA00022741"/>
    </source>
</evidence>
<name>A0A9W5B0K1_9HYPH</name>
<dbReference type="EMBL" id="FBVY01000012">
    <property type="protein sequence ID" value="CUW90572.1"/>
    <property type="molecule type" value="Genomic_DNA"/>
</dbReference>
<feature type="domain" description="Helicase C-terminal" evidence="19">
    <location>
        <begin position="236"/>
        <end position="380"/>
    </location>
</feature>
<evidence type="ECO:0000256" key="14">
    <source>
        <dbReference type="ARBA" id="ARBA00023235"/>
    </source>
</evidence>
<dbReference type="CDD" id="cd17920">
    <property type="entry name" value="DEXHc_RecQ"/>
    <property type="match status" value="1"/>
</dbReference>
<keyword evidence="7 20" id="KW-0378">Hydrolase</keyword>
<comment type="similarity">
    <text evidence="3">Belongs to the helicase family. RecQ subfamily.</text>
</comment>
<dbReference type="Pfam" id="PF00270">
    <property type="entry name" value="DEAD"/>
    <property type="match status" value="1"/>
</dbReference>
<dbReference type="InterPro" id="IPR002121">
    <property type="entry name" value="HRDC_dom"/>
</dbReference>
<protein>
    <recommendedName>
        <fullName evidence="16">DNA helicase RecQ</fullName>
        <ecNumber evidence="16">5.6.2.4</ecNumber>
    </recommendedName>
</protein>
<dbReference type="PROSITE" id="PS51192">
    <property type="entry name" value="HELICASE_ATP_BIND_1"/>
    <property type="match status" value="1"/>
</dbReference>
<dbReference type="FunFam" id="3.40.50.300:FF:000156">
    <property type="entry name" value="ATP-dependent DNA helicase recQ"/>
    <property type="match status" value="1"/>
</dbReference>
<dbReference type="GO" id="GO:0006310">
    <property type="term" value="P:DNA recombination"/>
    <property type="evidence" value="ECO:0007669"/>
    <property type="project" value="UniProtKB-UniRule"/>
</dbReference>
<dbReference type="Gene3D" id="3.40.50.300">
    <property type="entry name" value="P-loop containing nucleotide triphosphate hydrolases"/>
    <property type="match status" value="2"/>
</dbReference>
<proteinExistence type="inferred from homology"/>
<dbReference type="PANTHER" id="PTHR13710:SF105">
    <property type="entry name" value="ATP-DEPENDENT DNA HELICASE Q1"/>
    <property type="match status" value="1"/>
</dbReference>
<gene>
    <name evidence="20" type="primary">recQ</name>
    <name evidence="20" type="ORF">AGR2A_Cc20003</name>
</gene>
<evidence type="ECO:0000256" key="12">
    <source>
        <dbReference type="ARBA" id="ARBA00023172"/>
    </source>
</evidence>
<dbReference type="GO" id="GO:0006281">
    <property type="term" value="P:DNA repair"/>
    <property type="evidence" value="ECO:0007669"/>
    <property type="project" value="UniProtKB-KW"/>
</dbReference>
<keyword evidence="12" id="KW-0233">DNA recombination</keyword>
<dbReference type="GO" id="GO:0046872">
    <property type="term" value="F:metal ion binding"/>
    <property type="evidence" value="ECO:0007669"/>
    <property type="project" value="UniProtKB-KW"/>
</dbReference>
<dbReference type="Pfam" id="PF16124">
    <property type="entry name" value="RecQ_Zn_bind"/>
    <property type="match status" value="1"/>
</dbReference>
<evidence type="ECO:0000256" key="11">
    <source>
        <dbReference type="ARBA" id="ARBA00023125"/>
    </source>
</evidence>
<dbReference type="InterPro" id="IPR044876">
    <property type="entry name" value="HRDC_dom_sf"/>
</dbReference>
<keyword evidence="5" id="KW-0547">Nucleotide-binding</keyword>
<keyword evidence="8 20" id="KW-0347">Helicase</keyword>
<dbReference type="SUPFAM" id="SSF47819">
    <property type="entry name" value="HRDC-like"/>
    <property type="match status" value="1"/>
</dbReference>
<organism evidence="20 21">
    <name type="scientific">Agrobacterium genomosp. 2 str. CFBP 5494</name>
    <dbReference type="NCBI Taxonomy" id="1183436"/>
    <lineage>
        <taxon>Bacteria</taxon>
        <taxon>Pseudomonadati</taxon>
        <taxon>Pseudomonadota</taxon>
        <taxon>Alphaproteobacteria</taxon>
        <taxon>Hyphomicrobiales</taxon>
        <taxon>Rhizobiaceae</taxon>
        <taxon>Rhizobium/Agrobacterium group</taxon>
        <taxon>Agrobacterium</taxon>
        <taxon>Agrobacterium tumefaciens complex</taxon>
    </lineage>
</organism>
<evidence type="ECO:0000256" key="16">
    <source>
        <dbReference type="NCBIfam" id="TIGR01389"/>
    </source>
</evidence>
<dbReference type="AlphaFoldDB" id="A0A9W5B0K1"/>
<dbReference type="SMART" id="SM00490">
    <property type="entry name" value="HELICc"/>
    <property type="match status" value="1"/>
</dbReference>
<accession>A0A9W5B0K1</accession>
<dbReference type="NCBIfam" id="TIGR00614">
    <property type="entry name" value="recQ_fam"/>
    <property type="match status" value="1"/>
</dbReference>
<comment type="cofactor">
    <cofactor evidence="2">
        <name>Zn(2+)</name>
        <dbReference type="ChEBI" id="CHEBI:29105"/>
    </cofactor>
</comment>
<dbReference type="GO" id="GO:0043138">
    <property type="term" value="F:3'-5' DNA helicase activity"/>
    <property type="evidence" value="ECO:0007669"/>
    <property type="project" value="UniProtKB-EC"/>
</dbReference>
<dbReference type="SMART" id="SM00341">
    <property type="entry name" value="HRDC"/>
    <property type="match status" value="1"/>
</dbReference>
<evidence type="ECO:0000256" key="1">
    <source>
        <dbReference type="ARBA" id="ARBA00001946"/>
    </source>
</evidence>
<evidence type="ECO:0000259" key="19">
    <source>
        <dbReference type="PROSITE" id="PS51194"/>
    </source>
</evidence>
<evidence type="ECO:0000313" key="21">
    <source>
        <dbReference type="Proteomes" id="UP000191933"/>
    </source>
</evidence>
<sequence length="620" mass="69328">MEPKLAMMRHPRDTEEEAVNDDPLQILKTVYGYDSFRGRQAEIIRHVMAGNNAFVLMPTGGGKSLCYQIPALARKGMGLIVSPLIALMVDQVAALRQAGVRAEALNSDLSPEERRALWQAMRSGNVDILYAAPETLLKPEVLEALQSIDLSLIAVDEAHCLSQWGHDFRPPYRQLDLLIEHFPNTPRMALTATADEPTRAEILGHLDIKEDDAFIAGFDRPNIRYAIMEKDNPRAQLRRFLKDREDQSGIVYCLSKRKVEETAAWLREEGRDALPYHAGMDKAAREENQTRFQHGEAVIIVATVAFGMGIDKPDVRFVVHIDLPGSIEAYYQETGRAGRDGLPSDVLMLYGYEDIALRNRFIEESDAADQRKHMERQKLDALLGLAETASCRRQILLSYFGDRCEPCGNCDTCAEPPDLFDGAIAAQKLLSCIYRTGERFGQAYVIRVLLGLEDERISRFGHDRITTYGIGKEHDNRTWRAILRQLVALRLIDVDLSGHGGLSISADGRQFLREKPPLMLRIPSAPRAARQQAPRNAASAALPDTDRGLFEVLRAKRMEIARAQNVPPYVIFHDKTLIELAAAKPVSVKDMAQIPGVGDTKLERYGPAFLEAIMQHAASD</sequence>
<dbReference type="PROSITE" id="PS50967">
    <property type="entry name" value="HRDC"/>
    <property type="match status" value="1"/>
</dbReference>
<dbReference type="InterPro" id="IPR004589">
    <property type="entry name" value="DNA_helicase_ATP-dep_RecQ"/>
</dbReference>
<keyword evidence="6" id="KW-0227">DNA damage</keyword>
<dbReference type="SUPFAM" id="SSF46785">
    <property type="entry name" value="Winged helix' DNA-binding domain"/>
    <property type="match status" value="1"/>
</dbReference>
<dbReference type="EC" id="5.6.2.4" evidence="16"/>
<evidence type="ECO:0000256" key="13">
    <source>
        <dbReference type="ARBA" id="ARBA00023204"/>
    </source>
</evidence>
<dbReference type="SUPFAM" id="SSF52540">
    <property type="entry name" value="P-loop containing nucleoside triphosphate hydrolases"/>
    <property type="match status" value="1"/>
</dbReference>
<dbReference type="Pfam" id="PF09382">
    <property type="entry name" value="RQC"/>
    <property type="match status" value="1"/>
</dbReference>
<dbReference type="CDD" id="cd18794">
    <property type="entry name" value="SF2_C_RecQ"/>
    <property type="match status" value="1"/>
</dbReference>
<dbReference type="InterPro" id="IPR018982">
    <property type="entry name" value="RQC_domain"/>
</dbReference>
<dbReference type="InterPro" id="IPR027417">
    <property type="entry name" value="P-loop_NTPase"/>
</dbReference>
<dbReference type="InterPro" id="IPR032284">
    <property type="entry name" value="RecQ_Zn-bd"/>
</dbReference>
<evidence type="ECO:0000256" key="9">
    <source>
        <dbReference type="ARBA" id="ARBA00022833"/>
    </source>
</evidence>
<comment type="caution">
    <text evidence="20">The sequence shown here is derived from an EMBL/GenBank/DDBJ whole genome shotgun (WGS) entry which is preliminary data.</text>
</comment>
<dbReference type="GO" id="GO:0005524">
    <property type="term" value="F:ATP binding"/>
    <property type="evidence" value="ECO:0007669"/>
    <property type="project" value="UniProtKB-KW"/>
</dbReference>
<keyword evidence="14" id="KW-0413">Isomerase</keyword>
<reference evidence="20 21" key="1">
    <citation type="submission" date="2016-01" db="EMBL/GenBank/DDBJ databases">
        <authorList>
            <person name="Regsiter A."/>
            <person name="william w."/>
        </authorList>
    </citation>
    <scope>NUCLEOTIDE SEQUENCE [LARGE SCALE GENOMIC DNA]</scope>
    <source>
        <strain evidence="20 21">CFBP 5494</strain>
    </source>
</reference>
<dbReference type="GO" id="GO:0043590">
    <property type="term" value="C:bacterial nucleoid"/>
    <property type="evidence" value="ECO:0007669"/>
    <property type="project" value="TreeGrafter"/>
</dbReference>
<evidence type="ECO:0000313" key="20">
    <source>
        <dbReference type="EMBL" id="CUW90572.1"/>
    </source>
</evidence>
<dbReference type="Pfam" id="PF00570">
    <property type="entry name" value="HRDC"/>
    <property type="match status" value="1"/>
</dbReference>
<dbReference type="Proteomes" id="UP000191933">
    <property type="component" value="Unassembled WGS sequence"/>
</dbReference>
<dbReference type="GO" id="GO:0030894">
    <property type="term" value="C:replisome"/>
    <property type="evidence" value="ECO:0007669"/>
    <property type="project" value="TreeGrafter"/>
</dbReference>
<dbReference type="GO" id="GO:0003677">
    <property type="term" value="F:DNA binding"/>
    <property type="evidence" value="ECO:0007669"/>
    <property type="project" value="UniProtKB-KW"/>
</dbReference>
<comment type="catalytic activity">
    <reaction evidence="15">
        <text>Couples ATP hydrolysis with the unwinding of duplex DNA by translocating in the 3'-5' direction.</text>
        <dbReference type="EC" id="5.6.2.4"/>
    </reaction>
</comment>
<dbReference type="FunFam" id="1.10.150.80:FF:000002">
    <property type="entry name" value="ATP-dependent DNA helicase RecQ"/>
    <property type="match status" value="1"/>
</dbReference>
<feature type="domain" description="Helicase ATP-binding" evidence="18">
    <location>
        <begin position="44"/>
        <end position="212"/>
    </location>
</feature>
<evidence type="ECO:0000256" key="2">
    <source>
        <dbReference type="ARBA" id="ARBA00001947"/>
    </source>
</evidence>
<evidence type="ECO:0000256" key="4">
    <source>
        <dbReference type="ARBA" id="ARBA00022723"/>
    </source>
</evidence>
<dbReference type="Gene3D" id="1.10.150.80">
    <property type="entry name" value="HRDC domain"/>
    <property type="match status" value="1"/>
</dbReference>
<evidence type="ECO:0000256" key="15">
    <source>
        <dbReference type="ARBA" id="ARBA00034617"/>
    </source>
</evidence>
<keyword evidence="4" id="KW-0479">Metal-binding</keyword>
<dbReference type="InterPro" id="IPR011545">
    <property type="entry name" value="DEAD/DEAH_box_helicase_dom"/>
</dbReference>
<evidence type="ECO:0000256" key="10">
    <source>
        <dbReference type="ARBA" id="ARBA00022840"/>
    </source>
</evidence>
<dbReference type="SMART" id="SM00956">
    <property type="entry name" value="RQC"/>
    <property type="match status" value="1"/>
</dbReference>
<dbReference type="Gene3D" id="1.10.10.10">
    <property type="entry name" value="Winged helix-like DNA-binding domain superfamily/Winged helix DNA-binding domain"/>
    <property type="match status" value="1"/>
</dbReference>
<keyword evidence="21" id="KW-1185">Reference proteome</keyword>
<dbReference type="InterPro" id="IPR006293">
    <property type="entry name" value="DNA_helicase_ATP-dep_RecQ_bac"/>
</dbReference>
<dbReference type="InterPro" id="IPR001650">
    <property type="entry name" value="Helicase_C-like"/>
</dbReference>
<dbReference type="PROSITE" id="PS51194">
    <property type="entry name" value="HELICASE_CTER"/>
    <property type="match status" value="1"/>
</dbReference>
<keyword evidence="9" id="KW-0862">Zinc</keyword>
<dbReference type="FunFam" id="3.40.50.300:FF:000296">
    <property type="entry name" value="ATP-dependent DNA helicase RecQ"/>
    <property type="match status" value="1"/>
</dbReference>
<dbReference type="InterPro" id="IPR036388">
    <property type="entry name" value="WH-like_DNA-bd_sf"/>
</dbReference>
<keyword evidence="13" id="KW-0234">DNA repair</keyword>
<evidence type="ECO:0000259" key="18">
    <source>
        <dbReference type="PROSITE" id="PS51192"/>
    </source>
</evidence>
<dbReference type="PANTHER" id="PTHR13710">
    <property type="entry name" value="DNA HELICASE RECQ FAMILY MEMBER"/>
    <property type="match status" value="1"/>
</dbReference>
<dbReference type="GO" id="GO:0006260">
    <property type="term" value="P:DNA replication"/>
    <property type="evidence" value="ECO:0007669"/>
    <property type="project" value="InterPro"/>
</dbReference>
<dbReference type="InterPro" id="IPR010997">
    <property type="entry name" value="HRDC-like_sf"/>
</dbReference>
<evidence type="ECO:0000256" key="8">
    <source>
        <dbReference type="ARBA" id="ARBA00022806"/>
    </source>
</evidence>
<dbReference type="GO" id="GO:0016787">
    <property type="term" value="F:hydrolase activity"/>
    <property type="evidence" value="ECO:0007669"/>
    <property type="project" value="UniProtKB-KW"/>
</dbReference>
<comment type="cofactor">
    <cofactor evidence="1">
        <name>Mg(2+)</name>
        <dbReference type="ChEBI" id="CHEBI:18420"/>
    </cofactor>
</comment>
<keyword evidence="10" id="KW-0067">ATP-binding</keyword>
<dbReference type="InterPro" id="IPR014001">
    <property type="entry name" value="Helicase_ATP-bd"/>
</dbReference>
<dbReference type="GO" id="GO:0009378">
    <property type="term" value="F:four-way junction helicase activity"/>
    <property type="evidence" value="ECO:0007669"/>
    <property type="project" value="TreeGrafter"/>
</dbReference>
<dbReference type="SMART" id="SM00487">
    <property type="entry name" value="DEXDc"/>
    <property type="match status" value="1"/>
</dbReference>
<evidence type="ECO:0000256" key="3">
    <source>
        <dbReference type="ARBA" id="ARBA00005446"/>
    </source>
</evidence>
<dbReference type="InterPro" id="IPR036390">
    <property type="entry name" value="WH_DNA-bd_sf"/>
</dbReference>
<dbReference type="GO" id="GO:0005737">
    <property type="term" value="C:cytoplasm"/>
    <property type="evidence" value="ECO:0007669"/>
    <property type="project" value="TreeGrafter"/>
</dbReference>
<dbReference type="GO" id="GO:0009432">
    <property type="term" value="P:SOS response"/>
    <property type="evidence" value="ECO:0007669"/>
    <property type="project" value="UniProtKB-UniRule"/>
</dbReference>
<evidence type="ECO:0000256" key="7">
    <source>
        <dbReference type="ARBA" id="ARBA00022801"/>
    </source>
</evidence>
<evidence type="ECO:0000256" key="6">
    <source>
        <dbReference type="ARBA" id="ARBA00022763"/>
    </source>
</evidence>